<dbReference type="PANTHER" id="PTHR33710">
    <property type="entry name" value="BNAC02G09200D PROTEIN"/>
    <property type="match status" value="1"/>
</dbReference>
<accession>A0AAV5FC57</accession>
<dbReference type="PANTHER" id="PTHR33710:SF48">
    <property type="entry name" value="OS02G0307075 PROTEIN"/>
    <property type="match status" value="1"/>
</dbReference>
<keyword evidence="2" id="KW-1185">Reference proteome</keyword>
<evidence type="ECO:0000313" key="1">
    <source>
        <dbReference type="EMBL" id="GJN32501.1"/>
    </source>
</evidence>
<name>A0AAV5FC57_ELECO</name>
<proteinExistence type="predicted"/>
<organism evidence="1 2">
    <name type="scientific">Eleusine coracana subsp. coracana</name>
    <dbReference type="NCBI Taxonomy" id="191504"/>
    <lineage>
        <taxon>Eukaryota</taxon>
        <taxon>Viridiplantae</taxon>
        <taxon>Streptophyta</taxon>
        <taxon>Embryophyta</taxon>
        <taxon>Tracheophyta</taxon>
        <taxon>Spermatophyta</taxon>
        <taxon>Magnoliopsida</taxon>
        <taxon>Liliopsida</taxon>
        <taxon>Poales</taxon>
        <taxon>Poaceae</taxon>
        <taxon>PACMAD clade</taxon>
        <taxon>Chloridoideae</taxon>
        <taxon>Cynodonteae</taxon>
        <taxon>Eleusininae</taxon>
        <taxon>Eleusine</taxon>
    </lineage>
</organism>
<sequence>MLAGDFNLIYKAEDKNYTRLNIRLMDKFRMIINQLELKELKLNGRKYTWTNEQDNPTWTRIDRAFYTIEWEELFPTAHMQALASMLSDHCPLYLQGSTEKFNSNGFRFESYWIHMSL</sequence>
<dbReference type="Gene3D" id="3.60.10.10">
    <property type="entry name" value="Endonuclease/exonuclease/phosphatase"/>
    <property type="match status" value="1"/>
</dbReference>
<dbReference type="AlphaFoldDB" id="A0AAV5FC57"/>
<comment type="caution">
    <text evidence="1">The sequence shown here is derived from an EMBL/GenBank/DDBJ whole genome shotgun (WGS) entry which is preliminary data.</text>
</comment>
<dbReference type="InterPro" id="IPR036691">
    <property type="entry name" value="Endo/exonu/phosph_ase_sf"/>
</dbReference>
<gene>
    <name evidence="1" type="primary">gb21015</name>
    <name evidence="1" type="ORF">PR202_gb21015</name>
</gene>
<reference evidence="1" key="2">
    <citation type="submission" date="2021-12" db="EMBL/GenBank/DDBJ databases">
        <title>Resequencing data analysis of finger millet.</title>
        <authorList>
            <person name="Hatakeyama M."/>
            <person name="Aluri S."/>
            <person name="Balachadran M.T."/>
            <person name="Sivarajan S.R."/>
            <person name="Poveda L."/>
            <person name="Shimizu-Inatsugi R."/>
            <person name="Schlapbach R."/>
            <person name="Sreeman S.M."/>
            <person name="Shimizu K.K."/>
        </authorList>
    </citation>
    <scope>NUCLEOTIDE SEQUENCE</scope>
</reference>
<dbReference type="EMBL" id="BQKI01000084">
    <property type="protein sequence ID" value="GJN32501.1"/>
    <property type="molecule type" value="Genomic_DNA"/>
</dbReference>
<evidence type="ECO:0000313" key="2">
    <source>
        <dbReference type="Proteomes" id="UP001054889"/>
    </source>
</evidence>
<reference evidence="1" key="1">
    <citation type="journal article" date="2018" name="DNA Res.">
        <title>Multiple hybrid de novo genome assembly of finger millet, an orphan allotetraploid crop.</title>
        <authorList>
            <person name="Hatakeyama M."/>
            <person name="Aluri S."/>
            <person name="Balachadran M.T."/>
            <person name="Sivarajan S.R."/>
            <person name="Patrignani A."/>
            <person name="Gruter S."/>
            <person name="Poveda L."/>
            <person name="Shimizu-Inatsugi R."/>
            <person name="Baeten J."/>
            <person name="Francoijs K.J."/>
            <person name="Nataraja K.N."/>
            <person name="Reddy Y.A.N."/>
            <person name="Phadnis S."/>
            <person name="Ravikumar R.L."/>
            <person name="Schlapbach R."/>
            <person name="Sreeman S.M."/>
            <person name="Shimizu K.K."/>
        </authorList>
    </citation>
    <scope>NUCLEOTIDE SEQUENCE</scope>
</reference>
<dbReference type="Proteomes" id="UP001054889">
    <property type="component" value="Unassembled WGS sequence"/>
</dbReference>
<protein>
    <submittedName>
        <fullName evidence="1">Uncharacterized protein</fullName>
    </submittedName>
</protein>
<dbReference type="SUPFAM" id="SSF56219">
    <property type="entry name" value="DNase I-like"/>
    <property type="match status" value="1"/>
</dbReference>